<dbReference type="EMBL" id="JAIRAU010000019">
    <property type="protein sequence ID" value="MBZ5710708.1"/>
    <property type="molecule type" value="Genomic_DNA"/>
</dbReference>
<sequence>MSRQRDLTWGAGVVFNAGRVAANKPCDIAGGRRYLTKDQPDLEETFACVAQVGASGLDRLGDALVAAVSSDINAPGGCNEGFLRDDALLVVTLVTSTLDDTSEGKPYDWFKTVRGAKHGDLSSIVVLFVGPPSQEYCDHPPYPNRLCQMFNQFPQRLVEDCLNEDYSAGFDAATDMSFEACSNFIPQ</sequence>
<accession>A0ABS7TR54</accession>
<gene>
    <name evidence="1" type="ORF">K7C98_15710</name>
</gene>
<comment type="caution">
    <text evidence="1">The sequence shown here is derived from an EMBL/GenBank/DDBJ whole genome shotgun (WGS) entry which is preliminary data.</text>
</comment>
<proteinExistence type="predicted"/>
<name>A0ABS7TR54_9BACT</name>
<dbReference type="Proteomes" id="UP001139031">
    <property type="component" value="Unassembled WGS sequence"/>
</dbReference>
<evidence type="ECO:0000313" key="1">
    <source>
        <dbReference type="EMBL" id="MBZ5710708.1"/>
    </source>
</evidence>
<keyword evidence="2" id="KW-1185">Reference proteome</keyword>
<organism evidence="1 2">
    <name type="scientific">Nannocystis pusilla</name>
    <dbReference type="NCBI Taxonomy" id="889268"/>
    <lineage>
        <taxon>Bacteria</taxon>
        <taxon>Pseudomonadati</taxon>
        <taxon>Myxococcota</taxon>
        <taxon>Polyangia</taxon>
        <taxon>Nannocystales</taxon>
        <taxon>Nannocystaceae</taxon>
        <taxon>Nannocystis</taxon>
    </lineage>
</organism>
<reference evidence="1" key="1">
    <citation type="submission" date="2021-08" db="EMBL/GenBank/DDBJ databases">
        <authorList>
            <person name="Stevens D.C."/>
        </authorList>
    </citation>
    <scope>NUCLEOTIDE SEQUENCE</scope>
    <source>
        <strain evidence="1">DSM 53165</strain>
    </source>
</reference>
<evidence type="ECO:0000313" key="2">
    <source>
        <dbReference type="Proteomes" id="UP001139031"/>
    </source>
</evidence>
<protein>
    <submittedName>
        <fullName evidence="1">Uncharacterized protein</fullName>
    </submittedName>
</protein>